<dbReference type="AlphaFoldDB" id="A0A921FUP1"/>
<protein>
    <submittedName>
        <fullName evidence="1">Uncharacterized protein</fullName>
    </submittedName>
</protein>
<sequence length="80" mass="9295">MDEIDEKLFALLEGIWTGEEKEEARSFYDVGEPEITTYCAYNALRKRNINVPQPLGRDLYKALDFADIEGDPYYEALNQE</sequence>
<reference evidence="1" key="2">
    <citation type="submission" date="2021-09" db="EMBL/GenBank/DDBJ databases">
        <authorList>
            <person name="Gilroy R."/>
        </authorList>
    </citation>
    <scope>NUCLEOTIDE SEQUENCE</scope>
    <source>
        <strain evidence="1">578</strain>
    </source>
</reference>
<name>A0A921FUP1_9BIFI</name>
<evidence type="ECO:0000313" key="1">
    <source>
        <dbReference type="EMBL" id="HJF18600.1"/>
    </source>
</evidence>
<organism evidence="1 2">
    <name type="scientific">Aeriscardovia aeriphila</name>
    <dbReference type="NCBI Taxonomy" id="218139"/>
    <lineage>
        <taxon>Bacteria</taxon>
        <taxon>Bacillati</taxon>
        <taxon>Actinomycetota</taxon>
        <taxon>Actinomycetes</taxon>
        <taxon>Bifidobacteriales</taxon>
        <taxon>Bifidobacteriaceae</taxon>
        <taxon>Aeriscardovia</taxon>
    </lineage>
</organism>
<gene>
    <name evidence="1" type="ORF">K8U78_05610</name>
</gene>
<comment type="caution">
    <text evidence="1">The sequence shown here is derived from an EMBL/GenBank/DDBJ whole genome shotgun (WGS) entry which is preliminary data.</text>
</comment>
<evidence type="ECO:0000313" key="2">
    <source>
        <dbReference type="Proteomes" id="UP000715651"/>
    </source>
</evidence>
<reference evidence="1" key="1">
    <citation type="journal article" date="2021" name="PeerJ">
        <title>Extensive microbial diversity within the chicken gut microbiome revealed by metagenomics and culture.</title>
        <authorList>
            <person name="Gilroy R."/>
            <person name="Ravi A."/>
            <person name="Getino M."/>
            <person name="Pursley I."/>
            <person name="Horton D.L."/>
            <person name="Alikhan N.F."/>
            <person name="Baker D."/>
            <person name="Gharbi K."/>
            <person name="Hall N."/>
            <person name="Watson M."/>
            <person name="Adriaenssens E.M."/>
            <person name="Foster-Nyarko E."/>
            <person name="Jarju S."/>
            <person name="Secka A."/>
            <person name="Antonio M."/>
            <person name="Oren A."/>
            <person name="Chaudhuri R.R."/>
            <person name="La Ragione R."/>
            <person name="Hildebrand F."/>
            <person name="Pallen M.J."/>
        </authorList>
    </citation>
    <scope>NUCLEOTIDE SEQUENCE</scope>
    <source>
        <strain evidence="1">578</strain>
    </source>
</reference>
<dbReference type="EMBL" id="DYWK01000008">
    <property type="protein sequence ID" value="HJF18600.1"/>
    <property type="molecule type" value="Genomic_DNA"/>
</dbReference>
<proteinExistence type="predicted"/>
<dbReference type="Proteomes" id="UP000715651">
    <property type="component" value="Unassembled WGS sequence"/>
</dbReference>
<accession>A0A921FUP1</accession>